<evidence type="ECO:0000313" key="2">
    <source>
        <dbReference type="EMBL" id="QBI90292.1"/>
    </source>
</evidence>
<feature type="compositionally biased region" description="Acidic residues" evidence="1">
    <location>
        <begin position="60"/>
        <end position="80"/>
    </location>
</feature>
<proteinExistence type="predicted"/>
<evidence type="ECO:0000256" key="1">
    <source>
        <dbReference type="SAM" id="MobiDB-lite"/>
    </source>
</evidence>
<dbReference type="EMBL" id="MH577296">
    <property type="protein sequence ID" value="QBI90292.1"/>
    <property type="molecule type" value="Genomic_DNA"/>
</dbReference>
<reference evidence="2" key="1">
    <citation type="submission" date="2018-07" db="EMBL/GenBank/DDBJ databases">
        <title>A new Alphabaculovirus highly virulent isolated from Trichoplusia ni (TnSNPV).</title>
        <authorList>
            <person name="Bivian-Hernandez M.D.L.A."/>
            <person name="Del Rincon-Castro M.C."/>
            <person name="Ibarra J.E."/>
        </authorList>
    </citation>
    <scope>NUCLEOTIDE SEQUENCE</scope>
    <source>
        <strain evidence="2">LBIV-4</strain>
    </source>
</reference>
<dbReference type="Pfam" id="PF06096">
    <property type="entry name" value="Baculo_8kDa"/>
    <property type="match status" value="1"/>
</dbReference>
<accession>A0A481V8T7</accession>
<feature type="region of interest" description="Disordered" evidence="1">
    <location>
        <begin position="60"/>
        <end position="97"/>
    </location>
</feature>
<protein>
    <submittedName>
        <fullName evidence="2">Uncharacterized protein</fullName>
    </submittedName>
</protein>
<sequence>MSQSHPSTNVNHLHTYYNENRVPLKSTTLHDKNIRNEDYQHIIVCRQILNFLQSNEIMPSEDDLLSGEDDPLSNEDDLLSDENNPLSGNNDNTSENI</sequence>
<dbReference type="InterPro" id="IPR009289">
    <property type="entry name" value="Baculo_8kDa"/>
</dbReference>
<feature type="compositionally biased region" description="Polar residues" evidence="1">
    <location>
        <begin position="81"/>
        <end position="97"/>
    </location>
</feature>
<organism evidence="2">
    <name type="scientific">Trichoplusia ni single nucleopolyhedrovirus</name>
    <dbReference type="NCBI Taxonomy" id="332054"/>
    <lineage>
        <taxon>Viruses</taxon>
        <taxon>Viruses incertae sedis</taxon>
        <taxon>Naldaviricetes</taxon>
        <taxon>Lefavirales</taxon>
        <taxon>Baculoviridae</taxon>
        <taxon>Alphabaculovirus</taxon>
        <taxon>Alphabaculovirus trini</taxon>
    </lineage>
</organism>
<name>A0A481V8T7_9ABAC</name>